<evidence type="ECO:0000256" key="1">
    <source>
        <dbReference type="SAM" id="Phobius"/>
    </source>
</evidence>
<proteinExistence type="predicted"/>
<keyword evidence="1" id="KW-0812">Transmembrane</keyword>
<dbReference type="RefSeq" id="XP_028485430.1">
    <property type="nucleotide sequence ID" value="XM_028626754.1"/>
</dbReference>
<gene>
    <name evidence="2" type="ORF">C8Q69DRAFT_266825</name>
</gene>
<organism evidence="2 3">
    <name type="scientific">Byssochlamys spectabilis</name>
    <name type="common">Paecilomyces variotii</name>
    <dbReference type="NCBI Taxonomy" id="264951"/>
    <lineage>
        <taxon>Eukaryota</taxon>
        <taxon>Fungi</taxon>
        <taxon>Dikarya</taxon>
        <taxon>Ascomycota</taxon>
        <taxon>Pezizomycotina</taxon>
        <taxon>Eurotiomycetes</taxon>
        <taxon>Eurotiomycetidae</taxon>
        <taxon>Eurotiales</taxon>
        <taxon>Thermoascaceae</taxon>
        <taxon>Paecilomyces</taxon>
    </lineage>
</organism>
<dbReference type="GeneID" id="39596031"/>
<feature type="transmembrane region" description="Helical" evidence="1">
    <location>
        <begin position="20"/>
        <end position="45"/>
    </location>
</feature>
<dbReference type="VEuPathDB" id="FungiDB:C8Q69DRAFT_266825"/>
<sequence>MSCSASFLPLSFVMNNTCNIPFPLFGVRHCGISSCVLSPFSFPFIPPSQVRHRLFLCSYCTPVIGHYYPPLSSLFVLAASCYSHLAVFKPVLLLLSFCFLDLCFAYASSVRCMYVLNYHSIPFS</sequence>
<keyword evidence="1" id="KW-0472">Membrane</keyword>
<dbReference type="AlphaFoldDB" id="A0A443HVC8"/>
<accession>A0A443HVC8</accession>
<feature type="transmembrane region" description="Helical" evidence="1">
    <location>
        <begin position="91"/>
        <end position="116"/>
    </location>
</feature>
<comment type="caution">
    <text evidence="2">The sequence shown here is derived from an EMBL/GenBank/DDBJ whole genome shotgun (WGS) entry which is preliminary data.</text>
</comment>
<dbReference type="EMBL" id="RCNU01000005">
    <property type="protein sequence ID" value="RWQ95785.1"/>
    <property type="molecule type" value="Genomic_DNA"/>
</dbReference>
<keyword evidence="3" id="KW-1185">Reference proteome</keyword>
<reference evidence="2 3" key="1">
    <citation type="journal article" date="2018" name="Front. Microbiol.">
        <title>Genomic and genetic insights into a cosmopolitan fungus, Paecilomyces variotii (Eurotiales).</title>
        <authorList>
            <person name="Urquhart A.S."/>
            <person name="Mondo S.J."/>
            <person name="Makela M.R."/>
            <person name="Hane J.K."/>
            <person name="Wiebenga A."/>
            <person name="He G."/>
            <person name="Mihaltcheva S."/>
            <person name="Pangilinan J."/>
            <person name="Lipzen A."/>
            <person name="Barry K."/>
            <person name="de Vries R.P."/>
            <person name="Grigoriev I.V."/>
            <person name="Idnurm A."/>
        </authorList>
    </citation>
    <scope>NUCLEOTIDE SEQUENCE [LARGE SCALE GENOMIC DNA]</scope>
    <source>
        <strain evidence="2 3">CBS 101075</strain>
    </source>
</reference>
<evidence type="ECO:0000313" key="2">
    <source>
        <dbReference type="EMBL" id="RWQ95785.1"/>
    </source>
</evidence>
<evidence type="ECO:0000313" key="3">
    <source>
        <dbReference type="Proteomes" id="UP000283841"/>
    </source>
</evidence>
<protein>
    <submittedName>
        <fullName evidence="2">Uncharacterized protein</fullName>
    </submittedName>
</protein>
<dbReference type="Proteomes" id="UP000283841">
    <property type="component" value="Unassembled WGS sequence"/>
</dbReference>
<keyword evidence="1" id="KW-1133">Transmembrane helix</keyword>
<name>A0A443HVC8_BYSSP</name>